<dbReference type="GO" id="GO:0004857">
    <property type="term" value="F:enzyme inhibitor activity"/>
    <property type="evidence" value="ECO:0007669"/>
    <property type="project" value="InterPro"/>
</dbReference>
<evidence type="ECO:0000256" key="8">
    <source>
        <dbReference type="ARBA" id="ARBA00022801"/>
    </source>
</evidence>
<evidence type="ECO:0000256" key="4">
    <source>
        <dbReference type="ARBA" id="ARBA00007786"/>
    </source>
</evidence>
<feature type="domain" description="Pectinesterase inhibitor" evidence="12">
    <location>
        <begin position="42"/>
        <end position="193"/>
    </location>
</feature>
<dbReference type="Gene3D" id="2.160.20.10">
    <property type="entry name" value="Single-stranded right-handed beta-helix, Pectin lyase-like"/>
    <property type="match status" value="1"/>
</dbReference>
<comment type="pathway">
    <text evidence="2">Glycan metabolism; pectin degradation; 2-dehydro-3-deoxy-D-gluconate from pectin: step 1/5.</text>
</comment>
<evidence type="ECO:0000256" key="6">
    <source>
        <dbReference type="ARBA" id="ARBA00022512"/>
    </source>
</evidence>
<dbReference type="SUPFAM" id="SSF51126">
    <property type="entry name" value="Pectin lyase-like"/>
    <property type="match status" value="1"/>
</dbReference>
<dbReference type="Pfam" id="PF01095">
    <property type="entry name" value="Pectinesterase"/>
    <property type="match status" value="1"/>
</dbReference>
<evidence type="ECO:0000256" key="2">
    <source>
        <dbReference type="ARBA" id="ARBA00005184"/>
    </source>
</evidence>
<sequence length="555" mass="61201">MSPTNLIFLSLLFFFLLSYSSSANNDNPVPPTSSPSPSPLPTPSPIIQQACKATRFVESCLTTMAKHGEEVGPNASPIQVIQAALKVVADNLHIANSMVEFIANSPTNNKHLEKATKSCLETFQNANYRISIANSSLPSGNIKDARVWMSASLMYQHGCWSSLKNSNDTQILVTQTMSFVSSLAELSSNALSMMASYDRYGQDMSAWAPPKTERDGFWENTTTTTPTTSLDLGFRGGFPSNLTVDVTVCKDGRNGCYKTIQDAVNASADLSIKKFVIHITAGVYEEIVRVPFVKQNIVFIGDGMGKTVITGSLNVGLMGLTTYDTATVGVVGDGFMAKGITFQNTAGVDAHQAVAFRSSSDHSVIEECEFIGNQDTLYAHSLRQFYKSCRIQGNVDFIFGNSASFFQDCQILIAPRVDISEKGEKNAVTAHSRRDPAQFSGFVFHNCSINGTEEYIKLYKSNPKIHKSYLGRPWKVYSRTVFIRCNIEELITPQGWLEWDNDVGLNTLFYGEFENTGKGSDLSQRVQWSSRIPPEHVNAYSVQNFIQGHDWIPTN</sequence>
<dbReference type="Gene3D" id="1.20.140.40">
    <property type="entry name" value="Invertase/pectin methylesterase inhibitor family protein"/>
    <property type="match status" value="1"/>
</dbReference>
<comment type="caution">
    <text evidence="13">The sequence shown here is derived from an EMBL/GenBank/DDBJ whole genome shotgun (WGS) entry which is preliminary data.</text>
</comment>
<dbReference type="NCBIfam" id="TIGR01614">
    <property type="entry name" value="PME_inhib"/>
    <property type="match status" value="1"/>
</dbReference>
<name>A0A7J6EZZ8_CANSA</name>
<evidence type="ECO:0000256" key="3">
    <source>
        <dbReference type="ARBA" id="ARBA00006027"/>
    </source>
</evidence>
<dbReference type="InterPro" id="IPR011050">
    <property type="entry name" value="Pectin_lyase_fold/virulence"/>
</dbReference>
<evidence type="ECO:0000313" key="13">
    <source>
        <dbReference type="EMBL" id="KAF4364011.1"/>
    </source>
</evidence>
<evidence type="ECO:0000313" key="14">
    <source>
        <dbReference type="Proteomes" id="UP000583929"/>
    </source>
</evidence>
<dbReference type="SMART" id="SM00856">
    <property type="entry name" value="PMEI"/>
    <property type="match status" value="1"/>
</dbReference>
<keyword evidence="11" id="KW-0732">Signal</keyword>
<dbReference type="SUPFAM" id="SSF101148">
    <property type="entry name" value="Plant invertase/pectin methylesterase inhibitor"/>
    <property type="match status" value="1"/>
</dbReference>
<keyword evidence="7" id="KW-0964">Secreted</keyword>
<comment type="subcellular location">
    <subcellularLocation>
        <location evidence="1">Secreted</location>
        <location evidence="1">Cell wall</location>
    </subcellularLocation>
</comment>
<dbReference type="GO" id="GO:0030599">
    <property type="term" value="F:pectinesterase activity"/>
    <property type="evidence" value="ECO:0007669"/>
    <property type="project" value="UniProtKB-EC"/>
</dbReference>
<feature type="signal peptide" evidence="11">
    <location>
        <begin position="1"/>
        <end position="22"/>
    </location>
</feature>
<evidence type="ECO:0000259" key="12">
    <source>
        <dbReference type="SMART" id="SM00856"/>
    </source>
</evidence>
<dbReference type="UniPathway" id="UPA00545">
    <property type="reaction ID" value="UER00823"/>
</dbReference>
<comment type="similarity">
    <text evidence="3">In the N-terminal section; belongs to the PMEI family.</text>
</comment>
<evidence type="ECO:0000256" key="9">
    <source>
        <dbReference type="ARBA" id="ARBA00023085"/>
    </source>
</evidence>
<dbReference type="FunFam" id="2.160.20.10:FF:000029">
    <property type="entry name" value="Pectinesterase 4"/>
    <property type="match status" value="1"/>
</dbReference>
<evidence type="ECO:0000256" key="5">
    <source>
        <dbReference type="ARBA" id="ARBA00013229"/>
    </source>
</evidence>
<dbReference type="GO" id="GO:0042545">
    <property type="term" value="P:cell wall modification"/>
    <property type="evidence" value="ECO:0007669"/>
    <property type="project" value="InterPro"/>
</dbReference>
<accession>A0A7J6EZZ8</accession>
<evidence type="ECO:0000256" key="7">
    <source>
        <dbReference type="ARBA" id="ARBA00022525"/>
    </source>
</evidence>
<proteinExistence type="inferred from homology"/>
<organism evidence="13 14">
    <name type="scientific">Cannabis sativa</name>
    <name type="common">Hemp</name>
    <name type="synonym">Marijuana</name>
    <dbReference type="NCBI Taxonomy" id="3483"/>
    <lineage>
        <taxon>Eukaryota</taxon>
        <taxon>Viridiplantae</taxon>
        <taxon>Streptophyta</taxon>
        <taxon>Embryophyta</taxon>
        <taxon>Tracheophyta</taxon>
        <taxon>Spermatophyta</taxon>
        <taxon>Magnoliopsida</taxon>
        <taxon>eudicotyledons</taxon>
        <taxon>Gunneridae</taxon>
        <taxon>Pentapetalae</taxon>
        <taxon>rosids</taxon>
        <taxon>fabids</taxon>
        <taxon>Rosales</taxon>
        <taxon>Cannabaceae</taxon>
        <taxon>Cannabis</taxon>
    </lineage>
</organism>
<gene>
    <name evidence="13" type="ORF">G4B88_014968</name>
</gene>
<dbReference type="InterPro" id="IPR012334">
    <property type="entry name" value="Pectin_lyas_fold"/>
</dbReference>
<keyword evidence="8" id="KW-0378">Hydrolase</keyword>
<dbReference type="EMBL" id="JAATIQ010000289">
    <property type="protein sequence ID" value="KAF4364011.1"/>
    <property type="molecule type" value="Genomic_DNA"/>
</dbReference>
<dbReference type="PANTHER" id="PTHR31707">
    <property type="entry name" value="PECTINESTERASE"/>
    <property type="match status" value="1"/>
</dbReference>
<comment type="similarity">
    <text evidence="4">In the C-terminal section; belongs to the pectinesterase family.</text>
</comment>
<protein>
    <recommendedName>
        <fullName evidence="5">pectinesterase</fullName>
        <ecNumber evidence="5">3.1.1.11</ecNumber>
    </recommendedName>
</protein>
<dbReference type="AlphaFoldDB" id="A0A7J6EZZ8"/>
<dbReference type="InterPro" id="IPR035513">
    <property type="entry name" value="Invertase/methylesterase_inhib"/>
</dbReference>
<dbReference type="Proteomes" id="UP000583929">
    <property type="component" value="Unassembled WGS sequence"/>
</dbReference>
<dbReference type="Pfam" id="PF04043">
    <property type="entry name" value="PMEI"/>
    <property type="match status" value="1"/>
</dbReference>
<keyword evidence="6" id="KW-0134">Cell wall</keyword>
<dbReference type="InterPro" id="IPR006501">
    <property type="entry name" value="Pectinesterase_inhib_dom"/>
</dbReference>
<dbReference type="CDD" id="cd15798">
    <property type="entry name" value="PMEI-like_3"/>
    <property type="match status" value="1"/>
</dbReference>
<dbReference type="EC" id="3.1.1.11" evidence="5"/>
<evidence type="ECO:0000256" key="11">
    <source>
        <dbReference type="SAM" id="SignalP"/>
    </source>
</evidence>
<dbReference type="GO" id="GO:0045490">
    <property type="term" value="P:pectin catabolic process"/>
    <property type="evidence" value="ECO:0007669"/>
    <property type="project" value="UniProtKB-UniPathway"/>
</dbReference>
<keyword evidence="14" id="KW-1185">Reference proteome</keyword>
<evidence type="ECO:0000256" key="1">
    <source>
        <dbReference type="ARBA" id="ARBA00004191"/>
    </source>
</evidence>
<feature type="chain" id="PRO_5029724898" description="pectinesterase" evidence="11">
    <location>
        <begin position="23"/>
        <end position="555"/>
    </location>
</feature>
<keyword evidence="9" id="KW-0063">Aspartyl esterase</keyword>
<evidence type="ECO:0000256" key="10">
    <source>
        <dbReference type="ARBA" id="ARBA00023316"/>
    </source>
</evidence>
<reference evidence="13 14" key="1">
    <citation type="journal article" date="2020" name="bioRxiv">
        <title>Sequence and annotation of 42 cannabis genomes reveals extensive copy number variation in cannabinoid synthesis and pathogen resistance genes.</title>
        <authorList>
            <person name="Mckernan K.J."/>
            <person name="Helbert Y."/>
            <person name="Kane L.T."/>
            <person name="Ebling H."/>
            <person name="Zhang L."/>
            <person name="Liu B."/>
            <person name="Eaton Z."/>
            <person name="Mclaughlin S."/>
            <person name="Kingan S."/>
            <person name="Baybayan P."/>
            <person name="Concepcion G."/>
            <person name="Jordan M."/>
            <person name="Riva A."/>
            <person name="Barbazuk W."/>
            <person name="Harkins T."/>
        </authorList>
    </citation>
    <scope>NUCLEOTIDE SEQUENCE [LARGE SCALE GENOMIC DNA]</scope>
    <source>
        <strain evidence="14">cv. Jamaican Lion 4</strain>
        <tissue evidence="13">Leaf</tissue>
    </source>
</reference>
<keyword evidence="10" id="KW-0961">Cell wall biogenesis/degradation</keyword>
<dbReference type="InterPro" id="IPR000070">
    <property type="entry name" value="Pectinesterase_cat"/>
</dbReference>